<dbReference type="InterPro" id="IPR000792">
    <property type="entry name" value="Tscrpt_reg_LuxR_C"/>
</dbReference>
<dbReference type="GO" id="GO:0006355">
    <property type="term" value="P:regulation of DNA-templated transcription"/>
    <property type="evidence" value="ECO:0007669"/>
    <property type="project" value="InterPro"/>
</dbReference>
<dbReference type="PROSITE" id="PS50043">
    <property type="entry name" value="HTH_LUXR_2"/>
    <property type="match status" value="1"/>
</dbReference>
<protein>
    <submittedName>
        <fullName evidence="5">DNA-binding response regulator</fullName>
    </submittedName>
</protein>
<sequence>MNINYQHGHTSGAEGLRDKKNGTVVIMEPCPITALGIGNRLTEFCDYQKDSILQVRSLAELKPVLALHQPRLLIMELCGKSESVLDGLRLIADMHDQVPHTTLLVCTALDEPRVLRQVIASGVRGMMLKQEPAVALDHCVKQVLAGEKGFSHRIRQRGLHEAAAEKPLTARELDVLTQLFSGKSVTNVALTLCRDIRTVSTHKRNAMLKLGFHNDGELYLQGKWMAMNGPSFVR</sequence>
<organism evidence="5 6">
    <name type="scientific">Serratia inhibens</name>
    <dbReference type="NCBI Taxonomy" id="2338073"/>
    <lineage>
        <taxon>Bacteria</taxon>
        <taxon>Pseudomonadati</taxon>
        <taxon>Pseudomonadota</taxon>
        <taxon>Gammaproteobacteria</taxon>
        <taxon>Enterobacterales</taxon>
        <taxon>Yersiniaceae</taxon>
        <taxon>Serratia</taxon>
    </lineage>
</organism>
<name>A0AA92X2E2_9GAMM</name>
<dbReference type="CDD" id="cd06170">
    <property type="entry name" value="LuxR_C_like"/>
    <property type="match status" value="1"/>
</dbReference>
<evidence type="ECO:0000313" key="6">
    <source>
        <dbReference type="Proteomes" id="UP000284338"/>
    </source>
</evidence>
<proteinExistence type="predicted"/>
<dbReference type="InterPro" id="IPR016032">
    <property type="entry name" value="Sig_transdc_resp-reg_C-effctor"/>
</dbReference>
<accession>A0AA92X2E2</accession>
<comment type="caution">
    <text evidence="5">The sequence shown here is derived from an EMBL/GenBank/DDBJ whole genome shotgun (WGS) entry which is preliminary data.</text>
</comment>
<dbReference type="InterPro" id="IPR001789">
    <property type="entry name" value="Sig_transdc_resp-reg_receiver"/>
</dbReference>
<dbReference type="Gene3D" id="3.40.50.2300">
    <property type="match status" value="1"/>
</dbReference>
<comment type="caution">
    <text evidence="2">Lacks conserved residue(s) required for the propagation of feature annotation.</text>
</comment>
<gene>
    <name evidence="5" type="ORF">D4100_21685</name>
</gene>
<keyword evidence="1 5" id="KW-0238">DNA-binding</keyword>
<feature type="domain" description="HTH luxR-type" evidence="3">
    <location>
        <begin position="161"/>
        <end position="226"/>
    </location>
</feature>
<dbReference type="PROSITE" id="PS50110">
    <property type="entry name" value="RESPONSE_REGULATORY"/>
    <property type="match status" value="1"/>
</dbReference>
<dbReference type="Proteomes" id="UP000284338">
    <property type="component" value="Unassembled WGS sequence"/>
</dbReference>
<reference evidence="5 6" key="1">
    <citation type="submission" date="2018-09" db="EMBL/GenBank/DDBJ databases">
        <title>Draft genome of a novel serratia sp. strain with antifungal activity.</title>
        <authorList>
            <person name="Dichmann S.I."/>
            <person name="Park B.P."/>
            <person name="Pathiraja D."/>
            <person name="Choi I.-G."/>
            <person name="Stougaard P."/>
            <person name="Hennessy R.C."/>
        </authorList>
    </citation>
    <scope>NUCLEOTIDE SEQUENCE [LARGE SCALE GENOMIC DNA]</scope>
    <source>
        <strain evidence="5 6">S40</strain>
    </source>
</reference>
<dbReference type="InterPro" id="IPR039420">
    <property type="entry name" value="WalR-like"/>
</dbReference>
<evidence type="ECO:0000256" key="2">
    <source>
        <dbReference type="PROSITE-ProRule" id="PRU00169"/>
    </source>
</evidence>
<dbReference type="PRINTS" id="PR00038">
    <property type="entry name" value="HTHLUXR"/>
</dbReference>
<dbReference type="RefSeq" id="WP_043912421.1">
    <property type="nucleotide sequence ID" value="NZ_QYYG01000009.1"/>
</dbReference>
<dbReference type="SMART" id="SM00421">
    <property type="entry name" value="HTH_LUXR"/>
    <property type="match status" value="1"/>
</dbReference>
<evidence type="ECO:0000259" key="4">
    <source>
        <dbReference type="PROSITE" id="PS50110"/>
    </source>
</evidence>
<keyword evidence="6" id="KW-1185">Reference proteome</keyword>
<dbReference type="SUPFAM" id="SSF46894">
    <property type="entry name" value="C-terminal effector domain of the bipartite response regulators"/>
    <property type="match status" value="1"/>
</dbReference>
<dbReference type="SUPFAM" id="SSF52172">
    <property type="entry name" value="CheY-like"/>
    <property type="match status" value="1"/>
</dbReference>
<evidence type="ECO:0000256" key="1">
    <source>
        <dbReference type="ARBA" id="ARBA00023125"/>
    </source>
</evidence>
<dbReference type="EMBL" id="QYYG01000009">
    <property type="protein sequence ID" value="RJF53506.1"/>
    <property type="molecule type" value="Genomic_DNA"/>
</dbReference>
<dbReference type="PANTHER" id="PTHR43214">
    <property type="entry name" value="TWO-COMPONENT RESPONSE REGULATOR"/>
    <property type="match status" value="1"/>
</dbReference>
<dbReference type="PANTHER" id="PTHR43214:SF17">
    <property type="entry name" value="TRANSCRIPTIONAL REGULATORY PROTEIN RCSB"/>
    <property type="match status" value="1"/>
</dbReference>
<dbReference type="AlphaFoldDB" id="A0AA92X2E2"/>
<dbReference type="InterPro" id="IPR011006">
    <property type="entry name" value="CheY-like_superfamily"/>
</dbReference>
<feature type="domain" description="Response regulatory" evidence="4">
    <location>
        <begin position="23"/>
        <end position="144"/>
    </location>
</feature>
<dbReference type="InterPro" id="IPR036388">
    <property type="entry name" value="WH-like_DNA-bd_sf"/>
</dbReference>
<dbReference type="Gene3D" id="1.10.10.10">
    <property type="entry name" value="Winged helix-like DNA-binding domain superfamily/Winged helix DNA-binding domain"/>
    <property type="match status" value="1"/>
</dbReference>
<dbReference type="GO" id="GO:0003677">
    <property type="term" value="F:DNA binding"/>
    <property type="evidence" value="ECO:0007669"/>
    <property type="project" value="UniProtKB-KW"/>
</dbReference>
<dbReference type="GO" id="GO:0000160">
    <property type="term" value="P:phosphorelay signal transduction system"/>
    <property type="evidence" value="ECO:0007669"/>
    <property type="project" value="InterPro"/>
</dbReference>
<evidence type="ECO:0000259" key="3">
    <source>
        <dbReference type="PROSITE" id="PS50043"/>
    </source>
</evidence>
<dbReference type="Pfam" id="PF00196">
    <property type="entry name" value="GerE"/>
    <property type="match status" value="1"/>
</dbReference>
<evidence type="ECO:0000313" key="5">
    <source>
        <dbReference type="EMBL" id="RJF53506.1"/>
    </source>
</evidence>
<dbReference type="PROSITE" id="PS00622">
    <property type="entry name" value="HTH_LUXR_1"/>
    <property type="match status" value="1"/>
</dbReference>